<feature type="compositionally biased region" description="Low complexity" evidence="1">
    <location>
        <begin position="159"/>
        <end position="169"/>
    </location>
</feature>
<reference evidence="2" key="1">
    <citation type="submission" date="2020-10" db="EMBL/GenBank/DDBJ databases">
        <title>De novo genome project of the cellulose decomposer Thermobifida halotolerans type strain.</title>
        <authorList>
            <person name="Nagy I."/>
            <person name="Horvath B."/>
            <person name="Kukolya J."/>
            <person name="Nagy I."/>
            <person name="Orsini M."/>
        </authorList>
    </citation>
    <scope>NUCLEOTIDE SEQUENCE</scope>
    <source>
        <strain evidence="2">DSM 44931</strain>
    </source>
</reference>
<feature type="region of interest" description="Disordered" evidence="1">
    <location>
        <begin position="79"/>
        <end position="115"/>
    </location>
</feature>
<organism evidence="2 3">
    <name type="scientific">Thermobifida halotolerans</name>
    <dbReference type="NCBI Taxonomy" id="483545"/>
    <lineage>
        <taxon>Bacteria</taxon>
        <taxon>Bacillati</taxon>
        <taxon>Actinomycetota</taxon>
        <taxon>Actinomycetes</taxon>
        <taxon>Streptosporangiales</taxon>
        <taxon>Nocardiopsidaceae</taxon>
        <taxon>Thermobifida</taxon>
    </lineage>
</organism>
<dbReference type="EMBL" id="CP063196">
    <property type="protein sequence ID" value="UOE18519.1"/>
    <property type="molecule type" value="Genomic_DNA"/>
</dbReference>
<evidence type="ECO:0000313" key="3">
    <source>
        <dbReference type="Proteomes" id="UP000265719"/>
    </source>
</evidence>
<evidence type="ECO:0000256" key="1">
    <source>
        <dbReference type="SAM" id="MobiDB-lite"/>
    </source>
</evidence>
<gene>
    <name evidence="2" type="ORF">NI17_017060</name>
</gene>
<name>A0AA97LUX1_9ACTN</name>
<dbReference type="KEGG" id="thao:NI17_017060"/>
<feature type="region of interest" description="Disordered" evidence="1">
    <location>
        <begin position="135"/>
        <end position="278"/>
    </location>
</feature>
<feature type="compositionally biased region" description="Low complexity" evidence="1">
    <location>
        <begin position="135"/>
        <end position="151"/>
    </location>
</feature>
<proteinExistence type="predicted"/>
<protein>
    <submittedName>
        <fullName evidence="2">Uncharacterized protein</fullName>
    </submittedName>
</protein>
<evidence type="ECO:0000313" key="2">
    <source>
        <dbReference type="EMBL" id="UOE18519.1"/>
    </source>
</evidence>
<dbReference type="Proteomes" id="UP000265719">
    <property type="component" value="Chromosome"/>
</dbReference>
<dbReference type="RefSeq" id="WP_068688107.1">
    <property type="nucleotide sequence ID" value="NZ_CP063196.1"/>
</dbReference>
<dbReference type="AlphaFoldDB" id="A0AA97LUX1"/>
<sequence>MVFSDRGRRDLPGPAVRRSVSPALARVLVIGGLVTAGWLCAGVGEAFADDAFPNERDAVATTAEEVPVVATATAALSRDGGASLPPAGRADPPVGGAPEILGRVAEPPGDGPRSATVPALVAHVRAEVDRIVAADAAPADRGPAPDAAAAPRQDRPPSTEETAPAATETVPLSLDGHPGTDDTAPTRGTPVAPVGTDAPAPAEAENTPVTPAESSLGVPDRDTDDSAAGSSPSQPNPAAGYLTQRIESPSPAAVRTGRSGGPVSRVGDVVDTPSSSPD</sequence>
<accession>A0AA97LUX1</accession>
<keyword evidence="3" id="KW-1185">Reference proteome</keyword>